<evidence type="ECO:0000256" key="2">
    <source>
        <dbReference type="ARBA" id="ARBA00022617"/>
    </source>
</evidence>
<dbReference type="GO" id="GO:0020037">
    <property type="term" value="F:heme binding"/>
    <property type="evidence" value="ECO:0007669"/>
    <property type="project" value="InterPro"/>
</dbReference>
<dbReference type="Gene3D" id="3.30.70.1030">
    <property type="entry name" value="Apc35880, domain 1"/>
    <property type="match status" value="2"/>
</dbReference>
<dbReference type="GO" id="GO:0006785">
    <property type="term" value="P:heme B biosynthetic process"/>
    <property type="evidence" value="ECO:0007669"/>
    <property type="project" value="UniProtKB-UniRule"/>
</dbReference>
<evidence type="ECO:0000313" key="11">
    <source>
        <dbReference type="EMBL" id="TFB49913.1"/>
    </source>
</evidence>
<keyword evidence="3 9" id="KW-0479">Metal-binding</keyword>
<evidence type="ECO:0000313" key="12">
    <source>
        <dbReference type="Proteomes" id="UP000297866"/>
    </source>
</evidence>
<evidence type="ECO:0000256" key="10">
    <source>
        <dbReference type="SAM" id="MobiDB-lite"/>
    </source>
</evidence>
<comment type="function">
    <text evidence="9">Involved in coproporphyrin-dependent heme b biosynthesis. Catalyzes the decarboxylation of Fe-coproporphyrin III (coproheme) to heme b (protoheme IX), the last step of the pathway. The reaction occurs in a stepwise manner with a three-propionate intermediate.</text>
</comment>
<reference evidence="11 12" key="1">
    <citation type="submission" date="2019-03" db="EMBL/GenBank/DDBJ databases">
        <title>Genomics of glacier-inhabiting Cryobacterium strains.</title>
        <authorList>
            <person name="Liu Q."/>
            <person name="Xin Y.-H."/>
        </authorList>
    </citation>
    <scope>NUCLEOTIDE SEQUENCE [LARGE SCALE GENOMIC DNA]</scope>
    <source>
        <strain evidence="11 12">Sr47</strain>
    </source>
</reference>
<dbReference type="RefSeq" id="WP_134490962.1">
    <property type="nucleotide sequence ID" value="NZ_SOEZ01000054.1"/>
</dbReference>
<feature type="active site" evidence="9">
    <location>
        <position position="154"/>
    </location>
</feature>
<dbReference type="PANTHER" id="PTHR36843">
    <property type="entry name" value="HEME-DEPENDENT PEROXIDASE YWFI-RELATED"/>
    <property type="match status" value="1"/>
</dbReference>
<comment type="catalytic activity">
    <reaction evidence="7">
        <text>Fe-coproporphyrin III + 2 H2O2 + 2 H(+) = heme b + 2 CO2 + 4 H2O</text>
        <dbReference type="Rhea" id="RHEA:56516"/>
        <dbReference type="ChEBI" id="CHEBI:15377"/>
        <dbReference type="ChEBI" id="CHEBI:15378"/>
        <dbReference type="ChEBI" id="CHEBI:16240"/>
        <dbReference type="ChEBI" id="CHEBI:16526"/>
        <dbReference type="ChEBI" id="CHEBI:60344"/>
        <dbReference type="ChEBI" id="CHEBI:68438"/>
        <dbReference type="EC" id="1.3.98.5"/>
    </reaction>
    <physiologicalReaction direction="left-to-right" evidence="7">
        <dbReference type="Rhea" id="RHEA:56517"/>
    </physiologicalReaction>
</comment>
<feature type="region of interest" description="Disordered" evidence="10">
    <location>
        <begin position="1"/>
        <end position="29"/>
    </location>
</feature>
<keyword evidence="9" id="KW-0350">Heme biosynthesis</keyword>
<dbReference type="HAMAP" id="MF_02244">
    <property type="entry name" value="Coproheme_decarbox_2"/>
    <property type="match status" value="1"/>
</dbReference>
<dbReference type="SUPFAM" id="SSF54909">
    <property type="entry name" value="Dimeric alpha+beta barrel"/>
    <property type="match status" value="1"/>
</dbReference>
<comment type="cofactor">
    <cofactor evidence="9">
        <name>Fe-coproporphyrin III</name>
        <dbReference type="ChEBI" id="CHEBI:68438"/>
    </cofactor>
    <text evidence="9">Fe-coproporphyrin III acts as both substrate and redox cofactor.</text>
</comment>
<comment type="pathway">
    <text evidence="9">Porphyrin-containing compound metabolism; protoheme biosynthesis.</text>
</comment>
<dbReference type="InterPro" id="IPR011008">
    <property type="entry name" value="Dimeric_a/b-barrel"/>
</dbReference>
<dbReference type="AlphaFoldDB" id="A0A4V3I6D2"/>
<dbReference type="EC" id="1.3.98.5" evidence="8 9"/>
<dbReference type="EMBL" id="SOEZ01000054">
    <property type="protein sequence ID" value="TFB49913.1"/>
    <property type="molecule type" value="Genomic_DNA"/>
</dbReference>
<keyword evidence="2 9" id="KW-0349">Heme</keyword>
<dbReference type="Proteomes" id="UP000297866">
    <property type="component" value="Unassembled WGS sequence"/>
</dbReference>
<name>A0A4V3I6D2_9MICO</name>
<dbReference type="GO" id="GO:0046872">
    <property type="term" value="F:metal ion binding"/>
    <property type="evidence" value="ECO:0007669"/>
    <property type="project" value="UniProtKB-KW"/>
</dbReference>
<organism evidence="11 12">
    <name type="scientific">Cryobacterium tagatosivorans</name>
    <dbReference type="NCBI Taxonomy" id="1259199"/>
    <lineage>
        <taxon>Bacteria</taxon>
        <taxon>Bacillati</taxon>
        <taxon>Actinomycetota</taxon>
        <taxon>Actinomycetes</taxon>
        <taxon>Micrococcales</taxon>
        <taxon>Microbacteriaceae</taxon>
        <taxon>Cryobacterium</taxon>
    </lineage>
</organism>
<evidence type="ECO:0000256" key="8">
    <source>
        <dbReference type="ARBA" id="ARBA00050019"/>
    </source>
</evidence>
<evidence type="ECO:0000256" key="5">
    <source>
        <dbReference type="ARBA" id="ARBA00029882"/>
    </source>
</evidence>
<comment type="catalytic activity">
    <reaction evidence="9">
        <text>Fe-coproporphyrin III + H2O2 + H(+) = harderoheme III + CO2 + 2 H2O</text>
        <dbReference type="Rhea" id="RHEA:57940"/>
        <dbReference type="ChEBI" id="CHEBI:15377"/>
        <dbReference type="ChEBI" id="CHEBI:15378"/>
        <dbReference type="ChEBI" id="CHEBI:16240"/>
        <dbReference type="ChEBI" id="CHEBI:16526"/>
        <dbReference type="ChEBI" id="CHEBI:68438"/>
        <dbReference type="ChEBI" id="CHEBI:142463"/>
    </reaction>
</comment>
<dbReference type="PANTHER" id="PTHR36843:SF1">
    <property type="entry name" value="COPROHEME DECARBOXYLASE"/>
    <property type="match status" value="1"/>
</dbReference>
<comment type="similarity">
    <text evidence="9">Belongs to the ChdC family. Type 2 subfamily.</text>
</comment>
<keyword evidence="9" id="KW-0560">Oxidoreductase</keyword>
<evidence type="ECO:0000256" key="6">
    <source>
        <dbReference type="ARBA" id="ARBA00030236"/>
    </source>
</evidence>
<dbReference type="GO" id="GO:0016634">
    <property type="term" value="F:oxidoreductase activity, acting on the CH-CH group of donors, oxygen as acceptor"/>
    <property type="evidence" value="ECO:0007669"/>
    <property type="project" value="UniProtKB-UniRule"/>
</dbReference>
<comment type="caution">
    <text evidence="11">The sequence shown here is derived from an EMBL/GenBank/DDBJ whole genome shotgun (WGS) entry which is preliminary data.</text>
</comment>
<dbReference type="NCBIfam" id="NF042928">
    <property type="entry name" value="HemQ_actino"/>
    <property type="match status" value="1"/>
</dbReference>
<keyword evidence="12" id="KW-1185">Reference proteome</keyword>
<feature type="compositionally biased region" description="Polar residues" evidence="10">
    <location>
        <begin position="11"/>
        <end position="20"/>
    </location>
</feature>
<accession>A0A4V3I6D2</accession>
<evidence type="ECO:0000256" key="9">
    <source>
        <dbReference type="HAMAP-Rule" id="MF_02244"/>
    </source>
</evidence>
<gene>
    <name evidence="9" type="primary">chdC</name>
    <name evidence="11" type="ORF">E3O23_11020</name>
</gene>
<evidence type="ECO:0000256" key="3">
    <source>
        <dbReference type="ARBA" id="ARBA00022723"/>
    </source>
</evidence>
<proteinExistence type="inferred from homology"/>
<sequence>MTHPAAGEAVDTTQPATPTHTESDAPEASPQGFTLFAVLRKDPGNPDDLDGRDVPHAVNELDDVIALVEAEGVTVRGFYDVSGLRADADVMIWTHAPEAETLQWAHRELRRTRLLKSLLPTWNAMGVHRDAEFNKSHVPGFLRGVEPKGWMTVYPFVRSYEWYLLPEAERSKMLADHGRKGAAFRGAIANTVSAFALGDYEWLLPIESDELTELVDLMRELRNTEARRHVREEVPFYTGRRITTAELVEVLQ</sequence>
<comment type="catalytic activity">
    <reaction evidence="9">
        <text>harderoheme III + H2O2 + H(+) = heme b + CO2 + 2 H2O</text>
        <dbReference type="Rhea" id="RHEA:57944"/>
        <dbReference type="ChEBI" id="CHEBI:15377"/>
        <dbReference type="ChEBI" id="CHEBI:15378"/>
        <dbReference type="ChEBI" id="CHEBI:16240"/>
        <dbReference type="ChEBI" id="CHEBI:16526"/>
        <dbReference type="ChEBI" id="CHEBI:60344"/>
        <dbReference type="ChEBI" id="CHEBI:142463"/>
    </reaction>
</comment>
<evidence type="ECO:0000256" key="4">
    <source>
        <dbReference type="ARBA" id="ARBA00023004"/>
    </source>
</evidence>
<dbReference type="InterPro" id="IPR010644">
    <property type="entry name" value="ChdC/CLD"/>
</dbReference>
<evidence type="ECO:0000256" key="7">
    <source>
        <dbReference type="ARBA" id="ARBA00049896"/>
    </source>
</evidence>
<dbReference type="OrthoDB" id="9773646at2"/>
<dbReference type="Pfam" id="PF06778">
    <property type="entry name" value="Chlor_dismutase"/>
    <property type="match status" value="1"/>
</dbReference>
<evidence type="ECO:0000256" key="1">
    <source>
        <dbReference type="ARBA" id="ARBA00014413"/>
    </source>
</evidence>
<feature type="binding site" description="axial binding residue" evidence="9">
    <location>
        <position position="177"/>
    </location>
    <ligand>
        <name>Fe-coproporphyrin III</name>
        <dbReference type="ChEBI" id="CHEBI:68438"/>
    </ligand>
    <ligandPart>
        <name>Fe</name>
        <dbReference type="ChEBI" id="CHEBI:18248"/>
    </ligandPart>
</feature>
<keyword evidence="4 9" id="KW-0408">Iron</keyword>
<protein>
    <recommendedName>
        <fullName evidence="1 9">Coproheme decarboxylase</fullName>
        <ecNumber evidence="8 9">1.3.98.5</ecNumber>
    </recommendedName>
    <alternativeName>
        <fullName evidence="5 9">Coproheme III oxidative decarboxylase</fullName>
    </alternativeName>
    <alternativeName>
        <fullName evidence="6 9">Hydrogen peroxide-dependent heme synthase</fullName>
    </alternativeName>
</protein>